<evidence type="ECO:0000256" key="1">
    <source>
        <dbReference type="SAM" id="MobiDB-lite"/>
    </source>
</evidence>
<dbReference type="RefSeq" id="WP_311020077.1">
    <property type="nucleotide sequence ID" value="NZ_JAUHGG010000003.1"/>
</dbReference>
<dbReference type="EMBL" id="JAUHGG010000003">
    <property type="protein sequence ID" value="MDS1821206.1"/>
    <property type="molecule type" value="Genomic_DNA"/>
</dbReference>
<organism evidence="2 3">
    <name type="scientific">Vibrio parahaemolyticus</name>
    <dbReference type="NCBI Taxonomy" id="670"/>
    <lineage>
        <taxon>Bacteria</taxon>
        <taxon>Pseudomonadati</taxon>
        <taxon>Pseudomonadota</taxon>
        <taxon>Gammaproteobacteria</taxon>
        <taxon>Vibrionales</taxon>
        <taxon>Vibrionaceae</taxon>
        <taxon>Vibrio</taxon>
    </lineage>
</organism>
<sequence>MPKQTSSASTATDGNQDSLPDKLLQLKSPLVCEPIYLIGKQAKRVFNYIEISLDKNFNNAIEARFGKVSFILSSSYSKEIESISEEGFCSIAVSHDGMHLLAAKKKDKEWVSSIASPLGAIFSDFGDYFSDSYGMNLTPAREVDANNLLFLYGCAGVRPEKVISGAYYENSAKILGTTIMCQPLDSIQTKFFTQKYLQQN</sequence>
<reference evidence="2" key="1">
    <citation type="submission" date="2023-06" db="EMBL/GenBank/DDBJ databases">
        <title>Genomic Diversity of Vibrio spp. and Metagenomic Analysis of Pathogens in Florida Gulf Coastal Waters Following Hurricane Ian.</title>
        <authorList>
            <person name="Brumfield K.D."/>
        </authorList>
    </citation>
    <scope>NUCLEOTIDE SEQUENCE</scope>
    <source>
        <strain evidence="2">WBS2B-138</strain>
    </source>
</reference>
<dbReference type="AlphaFoldDB" id="A0AAW8PYV2"/>
<feature type="compositionally biased region" description="Polar residues" evidence="1">
    <location>
        <begin position="1"/>
        <end position="18"/>
    </location>
</feature>
<comment type="caution">
    <text evidence="2">The sequence shown here is derived from an EMBL/GenBank/DDBJ whole genome shotgun (WGS) entry which is preliminary data.</text>
</comment>
<gene>
    <name evidence="2" type="ORF">QX249_11080</name>
</gene>
<evidence type="ECO:0000313" key="2">
    <source>
        <dbReference type="EMBL" id="MDS1821206.1"/>
    </source>
</evidence>
<name>A0AAW8PYV2_VIBPH</name>
<proteinExistence type="predicted"/>
<dbReference type="Proteomes" id="UP001253193">
    <property type="component" value="Unassembled WGS sequence"/>
</dbReference>
<evidence type="ECO:0000313" key="3">
    <source>
        <dbReference type="Proteomes" id="UP001253193"/>
    </source>
</evidence>
<protein>
    <submittedName>
        <fullName evidence="2">Uncharacterized protein</fullName>
    </submittedName>
</protein>
<feature type="region of interest" description="Disordered" evidence="1">
    <location>
        <begin position="1"/>
        <end position="20"/>
    </location>
</feature>
<accession>A0AAW8PYV2</accession>